<evidence type="ECO:0000313" key="2">
    <source>
        <dbReference type="Proteomes" id="UP001174136"/>
    </source>
</evidence>
<reference evidence="1" key="1">
    <citation type="journal article" date="2023" name="Front. Mar. Sci.">
        <title>A new Merluccius polli reference genome to investigate the effects of global change in West African waters.</title>
        <authorList>
            <person name="Mateo J.L."/>
            <person name="Blanco-Fernandez C."/>
            <person name="Garcia-Vazquez E."/>
            <person name="Machado-Schiaffino G."/>
        </authorList>
    </citation>
    <scope>NUCLEOTIDE SEQUENCE</scope>
    <source>
        <strain evidence="1">C29</strain>
        <tissue evidence="1">Fin</tissue>
    </source>
</reference>
<comment type="caution">
    <text evidence="1">The sequence shown here is derived from an EMBL/GenBank/DDBJ whole genome shotgun (WGS) entry which is preliminary data.</text>
</comment>
<sequence>MDTVQILRKQSIQFWLKMFKALQENGHLSGPFLDKSLIQFCFLDLVQEWMKWCECKIRPGPGQDVHGGHTVLMDTVPQVYGAEDELKTADLEEVAVFKDECTPKNQFTCDFSLYTTNAGE</sequence>
<protein>
    <submittedName>
        <fullName evidence="1">Uncharacterized protein</fullName>
    </submittedName>
</protein>
<name>A0AA47MN64_MERPO</name>
<accession>A0AA47MN64</accession>
<keyword evidence="2" id="KW-1185">Reference proteome</keyword>
<dbReference type="Proteomes" id="UP001174136">
    <property type="component" value="Unassembled WGS sequence"/>
</dbReference>
<evidence type="ECO:0000313" key="1">
    <source>
        <dbReference type="EMBL" id="KAK0143473.1"/>
    </source>
</evidence>
<proteinExistence type="predicted"/>
<gene>
    <name evidence="1" type="ORF">N1851_018385</name>
</gene>
<organism evidence="1 2">
    <name type="scientific">Merluccius polli</name>
    <name type="common">Benguela hake</name>
    <name type="synonym">Merluccius cadenati</name>
    <dbReference type="NCBI Taxonomy" id="89951"/>
    <lineage>
        <taxon>Eukaryota</taxon>
        <taxon>Metazoa</taxon>
        <taxon>Chordata</taxon>
        <taxon>Craniata</taxon>
        <taxon>Vertebrata</taxon>
        <taxon>Euteleostomi</taxon>
        <taxon>Actinopterygii</taxon>
        <taxon>Neopterygii</taxon>
        <taxon>Teleostei</taxon>
        <taxon>Neoteleostei</taxon>
        <taxon>Acanthomorphata</taxon>
        <taxon>Zeiogadaria</taxon>
        <taxon>Gadariae</taxon>
        <taxon>Gadiformes</taxon>
        <taxon>Gadoidei</taxon>
        <taxon>Merlucciidae</taxon>
        <taxon>Merluccius</taxon>
    </lineage>
</organism>
<dbReference type="AlphaFoldDB" id="A0AA47MN64"/>
<dbReference type="EMBL" id="JAOPHQ010003413">
    <property type="protein sequence ID" value="KAK0143473.1"/>
    <property type="molecule type" value="Genomic_DNA"/>
</dbReference>